<name>A0A1T1AW27_RHOFE</name>
<dbReference type="AlphaFoldDB" id="A0A1T1AW27"/>
<dbReference type="CDD" id="cd00761">
    <property type="entry name" value="Glyco_tranf_GTA_type"/>
    <property type="match status" value="1"/>
</dbReference>
<dbReference type="Pfam" id="PF00535">
    <property type="entry name" value="Glycos_transf_2"/>
    <property type="match status" value="1"/>
</dbReference>
<dbReference type="PANTHER" id="PTHR43685:SF14">
    <property type="entry name" value="GLYCOSYLTRANSFERASE 2-LIKE DOMAIN-CONTAINING PROTEIN"/>
    <property type="match status" value="1"/>
</dbReference>
<proteinExistence type="predicted"/>
<keyword evidence="3" id="KW-1185">Reference proteome</keyword>
<dbReference type="Proteomes" id="UP000190750">
    <property type="component" value="Unassembled WGS sequence"/>
</dbReference>
<reference evidence="2 3" key="1">
    <citation type="submission" date="2017-01" db="EMBL/GenBank/DDBJ databases">
        <title>Genome sequencing of Rhodoferax fermentans JCM 7819.</title>
        <authorList>
            <person name="Kim Y.J."/>
            <person name="Farh M.E.-A."/>
            <person name="Yang D.-C."/>
        </authorList>
    </citation>
    <scope>NUCLEOTIDE SEQUENCE [LARGE SCALE GENOMIC DNA]</scope>
    <source>
        <strain evidence="2 3">JCM 7819</strain>
    </source>
</reference>
<dbReference type="InterPro" id="IPR029044">
    <property type="entry name" value="Nucleotide-diphossugar_trans"/>
</dbReference>
<protein>
    <recommendedName>
        <fullName evidence="1">Glycosyltransferase 2-like domain-containing protein</fullName>
    </recommendedName>
</protein>
<dbReference type="Gene3D" id="3.90.550.10">
    <property type="entry name" value="Spore Coat Polysaccharide Biosynthesis Protein SpsA, Chain A"/>
    <property type="match status" value="1"/>
</dbReference>
<dbReference type="OrthoDB" id="433681at2"/>
<evidence type="ECO:0000313" key="2">
    <source>
        <dbReference type="EMBL" id="OOV08314.1"/>
    </source>
</evidence>
<evidence type="ECO:0000259" key="1">
    <source>
        <dbReference type="Pfam" id="PF00535"/>
    </source>
</evidence>
<evidence type="ECO:0000313" key="3">
    <source>
        <dbReference type="Proteomes" id="UP000190750"/>
    </source>
</evidence>
<accession>A0A1T1AW27</accession>
<comment type="caution">
    <text evidence="2">The sequence shown here is derived from an EMBL/GenBank/DDBJ whole genome shotgun (WGS) entry which is preliminary data.</text>
</comment>
<dbReference type="RefSeq" id="WP_078366195.1">
    <property type="nucleotide sequence ID" value="NZ_MTJN01000002.1"/>
</dbReference>
<feature type="domain" description="Glycosyltransferase 2-like" evidence="1">
    <location>
        <begin position="4"/>
        <end position="161"/>
    </location>
</feature>
<dbReference type="InterPro" id="IPR050834">
    <property type="entry name" value="Glycosyltransf_2"/>
</dbReference>
<dbReference type="InterPro" id="IPR001173">
    <property type="entry name" value="Glyco_trans_2-like"/>
</dbReference>
<sequence length="288" mass="32106">MKISLIVCTRNRAPQLSTTLKKLSELQTTDPWEIILVNNGSTDNSQKLLEDFCALDPEHRKVLLESKPGVSHAQNTGLTAATGAIIAFSDDDCYPEPDYLNTIRACFIESPIDFLGGRVLLFDPQNAAITIQTCPDRIDVPANSYIRSGMIHGCSIAFTREAIETIGGFDPEVGPGSPLNSGNDIIALIRCAAHGFRGAYDPRPVVYHHHGRSWGHDTDRILRRYDVSRGAAYYLGLYYKTTRKAYLWPTLKHLLAQVLKGRWRSLQNELLGAYLYSGVLRTRKRSGQ</sequence>
<dbReference type="EMBL" id="MTJN01000002">
    <property type="protein sequence ID" value="OOV08314.1"/>
    <property type="molecule type" value="Genomic_DNA"/>
</dbReference>
<dbReference type="SUPFAM" id="SSF53448">
    <property type="entry name" value="Nucleotide-diphospho-sugar transferases"/>
    <property type="match status" value="1"/>
</dbReference>
<organism evidence="2 3">
    <name type="scientific">Rhodoferax fermentans</name>
    <dbReference type="NCBI Taxonomy" id="28066"/>
    <lineage>
        <taxon>Bacteria</taxon>
        <taxon>Pseudomonadati</taxon>
        <taxon>Pseudomonadota</taxon>
        <taxon>Betaproteobacteria</taxon>
        <taxon>Burkholderiales</taxon>
        <taxon>Comamonadaceae</taxon>
        <taxon>Rhodoferax</taxon>
    </lineage>
</organism>
<dbReference type="PANTHER" id="PTHR43685">
    <property type="entry name" value="GLYCOSYLTRANSFERASE"/>
    <property type="match status" value="1"/>
</dbReference>
<gene>
    <name evidence="2" type="ORF">RF819_17800</name>
</gene>
<dbReference type="STRING" id="28066.RF819_17800"/>